<organism evidence="3 4">
    <name type="scientific">Desulfolutivibrio sulfodismutans</name>
    <dbReference type="NCBI Taxonomy" id="63561"/>
    <lineage>
        <taxon>Bacteria</taxon>
        <taxon>Pseudomonadati</taxon>
        <taxon>Thermodesulfobacteriota</taxon>
        <taxon>Desulfovibrionia</taxon>
        <taxon>Desulfovibrionales</taxon>
        <taxon>Desulfovibrionaceae</taxon>
        <taxon>Desulfolutivibrio</taxon>
    </lineage>
</organism>
<evidence type="ECO:0000313" key="4">
    <source>
        <dbReference type="Proteomes" id="UP000469724"/>
    </source>
</evidence>
<comment type="caution">
    <text evidence="3">The sequence shown here is derived from an EMBL/GenBank/DDBJ whole genome shotgun (WGS) entry which is preliminary data.</text>
</comment>
<dbReference type="Pfam" id="PF01171">
    <property type="entry name" value="ATP_bind_3"/>
    <property type="match status" value="1"/>
</dbReference>
<dbReference type="SUPFAM" id="SSF52402">
    <property type="entry name" value="Adenine nucleotide alpha hydrolases-like"/>
    <property type="match status" value="1"/>
</dbReference>
<dbReference type="Proteomes" id="UP000469724">
    <property type="component" value="Unassembled WGS sequence"/>
</dbReference>
<dbReference type="GO" id="GO:0016740">
    <property type="term" value="F:transferase activity"/>
    <property type="evidence" value="ECO:0007669"/>
    <property type="project" value="UniProtKB-KW"/>
</dbReference>
<dbReference type="InterPro" id="IPR011063">
    <property type="entry name" value="TilS/TtcA_N"/>
</dbReference>
<evidence type="ECO:0000313" key="3">
    <source>
        <dbReference type="EMBL" id="NDY57095.1"/>
    </source>
</evidence>
<dbReference type="InterPro" id="IPR035107">
    <property type="entry name" value="tRNA_thiolation_TtcA_Ctu1"/>
</dbReference>
<name>A0A7K3NMV0_9BACT</name>
<dbReference type="PANTHER" id="PTHR43686">
    <property type="entry name" value="SULFURTRANSFERASE-RELATED"/>
    <property type="match status" value="1"/>
</dbReference>
<dbReference type="PANTHER" id="PTHR43686:SF1">
    <property type="entry name" value="AMINOTRAN_5 DOMAIN-CONTAINING PROTEIN"/>
    <property type="match status" value="1"/>
</dbReference>
<evidence type="ECO:0000259" key="2">
    <source>
        <dbReference type="Pfam" id="PF01171"/>
    </source>
</evidence>
<dbReference type="InterPro" id="IPR014729">
    <property type="entry name" value="Rossmann-like_a/b/a_fold"/>
</dbReference>
<feature type="domain" description="tRNA(Ile)-lysidine/2-thiocytidine synthase N-terminal" evidence="2">
    <location>
        <begin position="35"/>
        <end position="204"/>
    </location>
</feature>
<keyword evidence="4" id="KW-1185">Reference proteome</keyword>
<dbReference type="GO" id="GO:0008033">
    <property type="term" value="P:tRNA processing"/>
    <property type="evidence" value="ECO:0007669"/>
    <property type="project" value="InterPro"/>
</dbReference>
<sequence>MRQQDKNPTYAQKFCIAKAGKLLMHTGGLVPGARVGVAVSGGVDSMVLVRVMRARQRIVPFATELMALHLNPGFDPANHAPLAGLCEALGIAAHIEVTDHGPRAHSPENRKNSPCFYCAWLRRKRLFELCRHYRLTHLAFGHNADDLAATFFMNLFQGGRVDGMSARESFFSGRLTVIRPMLLVDKRQILRASREWELPVWENPCPHSKRSKRLEIATWLTERFASDKKSRTNVVNALRRWQLDKDAADR</sequence>
<dbReference type="AlphaFoldDB" id="A0A7K3NMV0"/>
<protein>
    <submittedName>
        <fullName evidence="3">tRNA 2-thiocytidine biosynthesis protein TtcA</fullName>
    </submittedName>
</protein>
<proteinExistence type="predicted"/>
<dbReference type="EMBL" id="JAAGRQ010000036">
    <property type="protein sequence ID" value="NDY57095.1"/>
    <property type="molecule type" value="Genomic_DNA"/>
</dbReference>
<dbReference type="Gene3D" id="3.40.50.620">
    <property type="entry name" value="HUPs"/>
    <property type="match status" value="1"/>
</dbReference>
<gene>
    <name evidence="3" type="ORF">G3N56_10110</name>
</gene>
<evidence type="ECO:0000256" key="1">
    <source>
        <dbReference type="ARBA" id="ARBA00022679"/>
    </source>
</evidence>
<reference evidence="3 4" key="1">
    <citation type="submission" date="2020-02" db="EMBL/GenBank/DDBJ databases">
        <title>Comparative genomics of sulfur disproportionating microorganisms.</title>
        <authorList>
            <person name="Ward L.M."/>
            <person name="Bertran E."/>
            <person name="Johnston D.T."/>
        </authorList>
    </citation>
    <scope>NUCLEOTIDE SEQUENCE [LARGE SCALE GENOMIC DNA]</scope>
    <source>
        <strain evidence="3 4">DSM 3696</strain>
    </source>
</reference>
<keyword evidence="1" id="KW-0808">Transferase</keyword>
<dbReference type="PIRSF" id="PIRSF004976">
    <property type="entry name" value="ATPase_YdaO"/>
    <property type="match status" value="1"/>
</dbReference>
<dbReference type="RefSeq" id="WP_163302154.1">
    <property type="nucleotide sequence ID" value="NZ_JAAGRQ010000036.1"/>
</dbReference>
<accession>A0A7K3NMV0</accession>